<dbReference type="Gene3D" id="2.60.40.150">
    <property type="entry name" value="C2 domain"/>
    <property type="match status" value="2"/>
</dbReference>
<feature type="compositionally biased region" description="Polar residues" evidence="12">
    <location>
        <begin position="644"/>
        <end position="658"/>
    </location>
</feature>
<evidence type="ECO:0000256" key="11">
    <source>
        <dbReference type="ARBA" id="ARBA00023242"/>
    </source>
</evidence>
<dbReference type="SMART" id="SM00239">
    <property type="entry name" value="C2"/>
    <property type="match status" value="2"/>
</dbReference>
<dbReference type="InterPro" id="IPR002035">
    <property type="entry name" value="VWF_A"/>
</dbReference>
<dbReference type="InterPro" id="IPR045052">
    <property type="entry name" value="Copine"/>
</dbReference>
<evidence type="ECO:0000256" key="3">
    <source>
        <dbReference type="ARBA" id="ARBA00004496"/>
    </source>
</evidence>
<dbReference type="OrthoDB" id="5855668at2759"/>
<dbReference type="InterPro" id="IPR000008">
    <property type="entry name" value="C2_dom"/>
</dbReference>
<feature type="region of interest" description="Disordered" evidence="12">
    <location>
        <begin position="621"/>
        <end position="682"/>
    </location>
</feature>
<accession>A0A811KE35</accession>
<evidence type="ECO:0000256" key="2">
    <source>
        <dbReference type="ARBA" id="ARBA00004236"/>
    </source>
</evidence>
<keyword evidence="6" id="KW-0963">Cytoplasm</keyword>
<evidence type="ECO:0000256" key="5">
    <source>
        <dbReference type="ARBA" id="ARBA00022475"/>
    </source>
</evidence>
<feature type="compositionally biased region" description="Basic and acidic residues" evidence="12">
    <location>
        <begin position="7"/>
        <end position="16"/>
    </location>
</feature>
<keyword evidence="11" id="KW-0539">Nucleus</keyword>
<keyword evidence="15" id="KW-1185">Reference proteome</keyword>
<dbReference type="InterPro" id="IPR037768">
    <property type="entry name" value="C2B_Copine"/>
</dbReference>
<evidence type="ECO:0000256" key="10">
    <source>
        <dbReference type="ARBA" id="ARBA00023136"/>
    </source>
</evidence>
<evidence type="ECO:0000256" key="9">
    <source>
        <dbReference type="ARBA" id="ARBA00022837"/>
    </source>
</evidence>
<comment type="subcellular location">
    <subcellularLocation>
        <location evidence="2">Cell membrane</location>
    </subcellularLocation>
    <subcellularLocation>
        <location evidence="3">Cytoplasm</location>
    </subcellularLocation>
    <subcellularLocation>
        <location evidence="1">Nucleus</location>
    </subcellularLocation>
</comment>
<dbReference type="InterPro" id="IPR036465">
    <property type="entry name" value="vWFA_dom_sf"/>
</dbReference>
<keyword evidence="10" id="KW-0472">Membrane</keyword>
<keyword evidence="8" id="KW-0677">Repeat</keyword>
<dbReference type="AlphaFoldDB" id="A0A811KE35"/>
<protein>
    <recommendedName>
        <fullName evidence="13">C2 domain-containing protein</fullName>
    </recommendedName>
</protein>
<name>A0A811KE35_9BILA</name>
<dbReference type="SUPFAM" id="SSF53300">
    <property type="entry name" value="vWA-like"/>
    <property type="match status" value="1"/>
</dbReference>
<dbReference type="CDD" id="cd04048">
    <property type="entry name" value="C2A_Copine"/>
    <property type="match status" value="1"/>
</dbReference>
<keyword evidence="9" id="KW-0106">Calcium</keyword>
<dbReference type="PANTHER" id="PTHR10857">
    <property type="entry name" value="COPINE"/>
    <property type="match status" value="1"/>
</dbReference>
<dbReference type="Proteomes" id="UP000614601">
    <property type="component" value="Unassembled WGS sequence"/>
</dbReference>
<evidence type="ECO:0000256" key="4">
    <source>
        <dbReference type="ARBA" id="ARBA00009048"/>
    </source>
</evidence>
<dbReference type="FunFam" id="2.60.40.150:FF:000042">
    <property type="entry name" value="Copine 3"/>
    <property type="match status" value="1"/>
</dbReference>
<dbReference type="EMBL" id="CAJFDH010000003">
    <property type="protein sequence ID" value="CAD5214085.1"/>
    <property type="molecule type" value="Genomic_DNA"/>
</dbReference>
<feature type="region of interest" description="Disordered" evidence="12">
    <location>
        <begin position="1"/>
        <end position="27"/>
    </location>
</feature>
<dbReference type="SUPFAM" id="SSF49562">
    <property type="entry name" value="C2 domain (Calcium/lipid-binding domain, CaLB)"/>
    <property type="match status" value="2"/>
</dbReference>
<dbReference type="PANTHER" id="PTHR10857:SF106">
    <property type="entry name" value="C2 DOMAIN-CONTAINING PROTEIN"/>
    <property type="match status" value="1"/>
</dbReference>
<evidence type="ECO:0000259" key="13">
    <source>
        <dbReference type="PROSITE" id="PS50004"/>
    </source>
</evidence>
<organism evidence="14 15">
    <name type="scientific">Bursaphelenchus okinawaensis</name>
    <dbReference type="NCBI Taxonomy" id="465554"/>
    <lineage>
        <taxon>Eukaryota</taxon>
        <taxon>Metazoa</taxon>
        <taxon>Ecdysozoa</taxon>
        <taxon>Nematoda</taxon>
        <taxon>Chromadorea</taxon>
        <taxon>Rhabditida</taxon>
        <taxon>Tylenchina</taxon>
        <taxon>Tylenchomorpha</taxon>
        <taxon>Aphelenchoidea</taxon>
        <taxon>Aphelenchoididae</taxon>
        <taxon>Bursaphelenchus</taxon>
    </lineage>
</organism>
<dbReference type="GO" id="GO:0005634">
    <property type="term" value="C:nucleus"/>
    <property type="evidence" value="ECO:0007669"/>
    <property type="project" value="UniProtKB-SubCell"/>
</dbReference>
<feature type="domain" description="C2" evidence="13">
    <location>
        <begin position="209"/>
        <end position="333"/>
    </location>
</feature>
<dbReference type="SMART" id="SM00327">
    <property type="entry name" value="VWA"/>
    <property type="match status" value="1"/>
</dbReference>
<dbReference type="CDD" id="cd04047">
    <property type="entry name" value="C2B_Copine"/>
    <property type="match status" value="1"/>
</dbReference>
<dbReference type="Proteomes" id="UP000783686">
    <property type="component" value="Unassembled WGS sequence"/>
</dbReference>
<evidence type="ECO:0000256" key="8">
    <source>
        <dbReference type="ARBA" id="ARBA00022737"/>
    </source>
</evidence>
<evidence type="ECO:0000313" key="15">
    <source>
        <dbReference type="Proteomes" id="UP000614601"/>
    </source>
</evidence>
<proteinExistence type="inferred from homology"/>
<evidence type="ECO:0000256" key="7">
    <source>
        <dbReference type="ARBA" id="ARBA00022723"/>
    </source>
</evidence>
<gene>
    <name evidence="14" type="ORF">BOKJ2_LOCUS5416</name>
</gene>
<dbReference type="GO" id="GO:0071277">
    <property type="term" value="P:cellular response to calcium ion"/>
    <property type="evidence" value="ECO:0007669"/>
    <property type="project" value="TreeGrafter"/>
</dbReference>
<dbReference type="GO" id="GO:0046872">
    <property type="term" value="F:metal ion binding"/>
    <property type="evidence" value="ECO:0007669"/>
    <property type="project" value="UniProtKB-KW"/>
</dbReference>
<keyword evidence="5" id="KW-1003">Cell membrane</keyword>
<reference evidence="14" key="1">
    <citation type="submission" date="2020-09" db="EMBL/GenBank/DDBJ databases">
        <authorList>
            <person name="Kikuchi T."/>
        </authorList>
    </citation>
    <scope>NUCLEOTIDE SEQUENCE</scope>
    <source>
        <strain evidence="14">SH1</strain>
    </source>
</reference>
<dbReference type="Pfam" id="PF00168">
    <property type="entry name" value="C2"/>
    <property type="match status" value="2"/>
</dbReference>
<comment type="caution">
    <text evidence="14">The sequence shown here is derived from an EMBL/GenBank/DDBJ whole genome shotgun (WGS) entry which is preliminary data.</text>
</comment>
<sequence length="682" mass="77232">MHSPHRQNTDRRDNRHPNKPQPRRNSVAFAETAENPTVQALSGRGLERVRNSVDVRRMSQGRGVFDAEIVYGGSTFSLPPKMTDDNMEMQRRSAQVMLTITARDLKDVDPDGGNDPYCVVSVSDASMARQRRWEEIGRTEMLTNTLDPEWATKILMTYYFEEQQRLQFEIFDKQGAHKKRMGVASMLLHEIVGQKYNRKTKSLYEEGKHQGTITVTAEELSEGRQESVYFVVSATDLDRKDFLGKCDPFLKIFRYNEDGTLQLAYRTRYHEQTLNPKWKPFEVHINQLCFGDKDREFLIECYDWDNDGEHDLVGCCTTTVNRLLNGHDKILPLVNEKKASKSKRYADSGKIHFHKVYCWMDFTFLDFITGGTELDFSVAIDFTKSNLPMNEETSLHHYDKHKANQYEIAIASVADICQHYNSSKVFKAYGFGAKIPPDTRVHYNFPLNLETNDCRCLGVDGLLNAYLVAQARVELAGPTDFAPTIRFAARNAAALPDDGSKYSVLLIITDGVITDIEATKEEIVKASTLPLSIIVVGVGYDSFDEMKILDSDNHMLSSHGKYAKRDIVQFVQLRKFLPPHRELSNEDLDEAKAKLAKEVLYEVPGQLTSYMKSKGIYPRSPGSPFEVQPGTPIMASSPRGFGGSNQSSLRGSNAGSHTSSPRSSRRRLPQEPVNELGQMRIC</sequence>
<dbReference type="InterPro" id="IPR035892">
    <property type="entry name" value="C2_domain_sf"/>
</dbReference>
<dbReference type="Pfam" id="PF07002">
    <property type="entry name" value="Copine"/>
    <property type="match status" value="1"/>
</dbReference>
<dbReference type="PROSITE" id="PS50004">
    <property type="entry name" value="C2"/>
    <property type="match status" value="2"/>
</dbReference>
<dbReference type="GO" id="GO:0005886">
    <property type="term" value="C:plasma membrane"/>
    <property type="evidence" value="ECO:0007669"/>
    <property type="project" value="UniProtKB-SubCell"/>
</dbReference>
<comment type="similarity">
    <text evidence="4">Belongs to the copine family.</text>
</comment>
<evidence type="ECO:0000256" key="6">
    <source>
        <dbReference type="ARBA" id="ARBA00022490"/>
    </source>
</evidence>
<evidence type="ECO:0000313" key="14">
    <source>
        <dbReference type="EMBL" id="CAD5214085.1"/>
    </source>
</evidence>
<evidence type="ECO:0000256" key="1">
    <source>
        <dbReference type="ARBA" id="ARBA00004123"/>
    </source>
</evidence>
<evidence type="ECO:0000256" key="12">
    <source>
        <dbReference type="SAM" id="MobiDB-lite"/>
    </source>
</evidence>
<dbReference type="InterPro" id="IPR010734">
    <property type="entry name" value="Copine_C"/>
</dbReference>
<dbReference type="EMBL" id="CAJFCW020000003">
    <property type="protein sequence ID" value="CAG9102054.1"/>
    <property type="molecule type" value="Genomic_DNA"/>
</dbReference>
<keyword evidence="7" id="KW-0479">Metal-binding</keyword>
<dbReference type="GO" id="GO:0005544">
    <property type="term" value="F:calcium-dependent phospholipid binding"/>
    <property type="evidence" value="ECO:0007669"/>
    <property type="project" value="InterPro"/>
</dbReference>
<feature type="domain" description="C2" evidence="13">
    <location>
        <begin position="79"/>
        <end position="201"/>
    </location>
</feature>
<dbReference type="GO" id="GO:0005737">
    <property type="term" value="C:cytoplasm"/>
    <property type="evidence" value="ECO:0007669"/>
    <property type="project" value="UniProtKB-SubCell"/>
</dbReference>